<evidence type="ECO:0000313" key="1">
    <source>
        <dbReference type="EMBL" id="CDW33363.1"/>
    </source>
</evidence>
<dbReference type="AlphaFoldDB" id="A0A0K2U579"/>
<feature type="non-terminal residue" evidence="1">
    <location>
        <position position="1"/>
    </location>
</feature>
<name>A0A0K2U579_LEPSM</name>
<protein>
    <submittedName>
        <fullName evidence="1">Uncharacterized protein</fullName>
    </submittedName>
</protein>
<sequence>ALNNANLKAVESDLLNLTQLVFKSLLKVHPMSNESMSCAYSQCKVESLSSNCTTKMDNFFDLIWSANGDSKSFIEGRIRNISSRIVSQMPIDDMTKRSNLFVLPQPPSSLEECLDAFKASDFIYDAIPRIFGNLHQTRSNFKLGTFISWIMYHSENLFHKDEILELIMSIVNPNAYPDLYAGRFGSSSKLFIPDMVVELWGKGEGQSSVSGITYGKELLLLMKQSLSPANVIVNENNNGMNPHPGIPYCLYSRSDEEGVDLGYETKFCQSMQPIINDEGLCYSFNNEYFDFISGYESTSGNRNVK</sequence>
<feature type="non-terminal residue" evidence="1">
    <location>
        <position position="305"/>
    </location>
</feature>
<dbReference type="OrthoDB" id="6021021at2759"/>
<proteinExistence type="predicted"/>
<organism evidence="1">
    <name type="scientific">Lepeophtheirus salmonis</name>
    <name type="common">Salmon louse</name>
    <name type="synonym">Caligus salmonis</name>
    <dbReference type="NCBI Taxonomy" id="72036"/>
    <lineage>
        <taxon>Eukaryota</taxon>
        <taxon>Metazoa</taxon>
        <taxon>Ecdysozoa</taxon>
        <taxon>Arthropoda</taxon>
        <taxon>Crustacea</taxon>
        <taxon>Multicrustacea</taxon>
        <taxon>Hexanauplia</taxon>
        <taxon>Copepoda</taxon>
        <taxon>Siphonostomatoida</taxon>
        <taxon>Caligidae</taxon>
        <taxon>Lepeophtheirus</taxon>
    </lineage>
</organism>
<reference evidence="1" key="1">
    <citation type="submission" date="2014-05" db="EMBL/GenBank/DDBJ databases">
        <authorList>
            <person name="Chronopoulou M."/>
        </authorList>
    </citation>
    <scope>NUCLEOTIDE SEQUENCE</scope>
    <source>
        <tissue evidence="1">Whole organism</tissue>
    </source>
</reference>
<dbReference type="EMBL" id="HACA01016002">
    <property type="protein sequence ID" value="CDW33363.1"/>
    <property type="molecule type" value="Transcribed_RNA"/>
</dbReference>
<accession>A0A0K2U579</accession>